<evidence type="ECO:0000313" key="3">
    <source>
        <dbReference type="EMBL" id="KAJ5375665.1"/>
    </source>
</evidence>
<sequence>MRFPTVSILTLNIFYGLTSAQPSTPPSSTLGQPIEGQLLPDGWYAIHFDGSEELISAALEAAFPDVNTTKTLVVREPIKVCESGLSKMAQCATIAQFAYTISAGIAGVVWGQSKKKSCSKVKGTLDGWKYEYYATGRNCDTTAQQDTIHGALYHFLASVEKNKICGTQCLSMDHGGTWEGYLKFGKEEWYDANAYCGPRLSFSPCASGGNNSFK</sequence>
<dbReference type="Proteomes" id="UP001147752">
    <property type="component" value="Unassembled WGS sequence"/>
</dbReference>
<dbReference type="GeneID" id="81464584"/>
<feature type="signal peptide" evidence="1">
    <location>
        <begin position="1"/>
        <end position="20"/>
    </location>
</feature>
<evidence type="ECO:0000313" key="4">
    <source>
        <dbReference type="Proteomes" id="UP001147752"/>
    </source>
</evidence>
<name>A0A9W9SC54_9EURO</name>
<dbReference type="RefSeq" id="XP_056581651.1">
    <property type="nucleotide sequence ID" value="XM_056725401.1"/>
</dbReference>
<feature type="chain" id="PRO_5040724840" description="Secreted protein CSS2 C-terminal domain-containing protein" evidence="1">
    <location>
        <begin position="21"/>
        <end position="214"/>
    </location>
</feature>
<keyword evidence="4" id="KW-1185">Reference proteome</keyword>
<comment type="caution">
    <text evidence="3">The sequence shown here is derived from an EMBL/GenBank/DDBJ whole genome shotgun (WGS) entry which is preliminary data.</text>
</comment>
<evidence type="ECO:0000259" key="2">
    <source>
        <dbReference type="Pfam" id="PF20521"/>
    </source>
</evidence>
<feature type="domain" description="Secreted protein CSS2 C-terminal" evidence="2">
    <location>
        <begin position="69"/>
        <end position="195"/>
    </location>
</feature>
<dbReference type="Pfam" id="PF20521">
    <property type="entry name" value="DUF6736"/>
    <property type="match status" value="1"/>
</dbReference>
<keyword evidence="1" id="KW-0732">Signal</keyword>
<gene>
    <name evidence="3" type="ORF">N7517_007671</name>
</gene>
<evidence type="ECO:0000256" key="1">
    <source>
        <dbReference type="SAM" id="SignalP"/>
    </source>
</evidence>
<proteinExistence type="predicted"/>
<dbReference type="OrthoDB" id="5059029at2759"/>
<dbReference type="InterPro" id="IPR046624">
    <property type="entry name" value="CSS2_C"/>
</dbReference>
<dbReference type="EMBL" id="JAPZBT010000002">
    <property type="protein sequence ID" value="KAJ5375665.1"/>
    <property type="molecule type" value="Genomic_DNA"/>
</dbReference>
<reference evidence="3" key="2">
    <citation type="journal article" date="2023" name="IMA Fungus">
        <title>Comparative genomic study of the Penicillium genus elucidates a diverse pangenome and 15 lateral gene transfer events.</title>
        <authorList>
            <person name="Petersen C."/>
            <person name="Sorensen T."/>
            <person name="Nielsen M.R."/>
            <person name="Sondergaard T.E."/>
            <person name="Sorensen J.L."/>
            <person name="Fitzpatrick D.A."/>
            <person name="Frisvad J.C."/>
            <person name="Nielsen K.L."/>
        </authorList>
    </citation>
    <scope>NUCLEOTIDE SEQUENCE</scope>
    <source>
        <strain evidence="3">IBT 3081</strain>
    </source>
</reference>
<dbReference type="AlphaFoldDB" id="A0A9W9SC54"/>
<organism evidence="3 4">
    <name type="scientific">Penicillium concentricum</name>
    <dbReference type="NCBI Taxonomy" id="293559"/>
    <lineage>
        <taxon>Eukaryota</taxon>
        <taxon>Fungi</taxon>
        <taxon>Dikarya</taxon>
        <taxon>Ascomycota</taxon>
        <taxon>Pezizomycotina</taxon>
        <taxon>Eurotiomycetes</taxon>
        <taxon>Eurotiomycetidae</taxon>
        <taxon>Eurotiales</taxon>
        <taxon>Aspergillaceae</taxon>
        <taxon>Penicillium</taxon>
    </lineage>
</organism>
<accession>A0A9W9SC54</accession>
<reference evidence="3" key="1">
    <citation type="submission" date="2022-12" db="EMBL/GenBank/DDBJ databases">
        <authorList>
            <person name="Petersen C."/>
        </authorList>
    </citation>
    <scope>NUCLEOTIDE SEQUENCE</scope>
    <source>
        <strain evidence="3">IBT 3081</strain>
    </source>
</reference>
<protein>
    <recommendedName>
        <fullName evidence="2">Secreted protein CSS2 C-terminal domain-containing protein</fullName>
    </recommendedName>
</protein>